<dbReference type="RefSeq" id="WP_131976286.1">
    <property type="nucleotide sequence ID" value="NZ_SLYB01000009.1"/>
</dbReference>
<keyword evidence="2" id="KW-1185">Reference proteome</keyword>
<sequence>MANSTLFTQLPYQVELLNQAGEIVRVEHFRTHNNVCEFLKDLRENHSGKYYRANVSNPNGLGGDDD</sequence>
<accession>A0A4R2SXT3</accession>
<name>A0A4R2SXT3_9PAST</name>
<protein>
    <submittedName>
        <fullName evidence="1">Uncharacterized protein</fullName>
    </submittedName>
</protein>
<dbReference type="Proteomes" id="UP000295763">
    <property type="component" value="Unassembled WGS sequence"/>
</dbReference>
<gene>
    <name evidence="1" type="ORF">EDC44_10920</name>
</gene>
<dbReference type="AlphaFoldDB" id="A0A4R2SXT3"/>
<evidence type="ECO:0000313" key="1">
    <source>
        <dbReference type="EMBL" id="TCP95329.1"/>
    </source>
</evidence>
<reference evidence="1 2" key="1">
    <citation type="submission" date="2019-03" db="EMBL/GenBank/DDBJ databases">
        <title>Genomic Encyclopedia of Type Strains, Phase IV (KMG-IV): sequencing the most valuable type-strain genomes for metagenomic binning, comparative biology and taxonomic classification.</title>
        <authorList>
            <person name="Goeker M."/>
        </authorList>
    </citation>
    <scope>NUCLEOTIDE SEQUENCE [LARGE SCALE GENOMIC DNA]</scope>
    <source>
        <strain evidence="1 2">DSM 28404</strain>
    </source>
</reference>
<comment type="caution">
    <text evidence="1">The sequence shown here is derived from an EMBL/GenBank/DDBJ whole genome shotgun (WGS) entry which is preliminary data.</text>
</comment>
<proteinExistence type="predicted"/>
<evidence type="ECO:0000313" key="2">
    <source>
        <dbReference type="Proteomes" id="UP000295763"/>
    </source>
</evidence>
<organism evidence="1 2">
    <name type="scientific">Cricetibacter osteomyelitidis</name>
    <dbReference type="NCBI Taxonomy" id="1521931"/>
    <lineage>
        <taxon>Bacteria</taxon>
        <taxon>Pseudomonadati</taxon>
        <taxon>Pseudomonadota</taxon>
        <taxon>Gammaproteobacteria</taxon>
        <taxon>Pasteurellales</taxon>
        <taxon>Pasteurellaceae</taxon>
        <taxon>Cricetibacter</taxon>
    </lineage>
</organism>
<dbReference type="EMBL" id="SLYB01000009">
    <property type="protein sequence ID" value="TCP95329.1"/>
    <property type="molecule type" value="Genomic_DNA"/>
</dbReference>